<dbReference type="GO" id="GO:0003964">
    <property type="term" value="F:RNA-directed DNA polymerase activity"/>
    <property type="evidence" value="ECO:0007669"/>
    <property type="project" value="UniProtKB-KW"/>
</dbReference>
<accession>A0ABT6VL19</accession>
<dbReference type="EMBL" id="JASCQO010000038">
    <property type="protein sequence ID" value="MDI5934678.1"/>
    <property type="molecule type" value="Genomic_DNA"/>
</dbReference>
<evidence type="ECO:0000313" key="4">
    <source>
        <dbReference type="EMBL" id="MDI5934678.1"/>
    </source>
</evidence>
<dbReference type="Proteomes" id="UP001244242">
    <property type="component" value="Unassembled WGS sequence"/>
</dbReference>
<evidence type="ECO:0000259" key="3">
    <source>
        <dbReference type="PROSITE" id="PS50878"/>
    </source>
</evidence>
<keyword evidence="4" id="KW-0808">Transferase</keyword>
<reference evidence="4 5" key="1">
    <citation type="submission" date="2023-04" db="EMBL/GenBank/DDBJ databases">
        <title>Halomonas strains isolated from rhizosphere soil.</title>
        <authorList>
            <person name="Xu L."/>
            <person name="Sun J.-Q."/>
        </authorList>
    </citation>
    <scope>NUCLEOTIDE SEQUENCE [LARGE SCALE GENOMIC DNA]</scope>
    <source>
        <strain evidence="4 5">LN1S58</strain>
    </source>
</reference>
<organism evidence="4 5">
    <name type="scientific">Halomonas kalidii</name>
    <dbReference type="NCBI Taxonomy" id="3043293"/>
    <lineage>
        <taxon>Bacteria</taxon>
        <taxon>Pseudomonadati</taxon>
        <taxon>Pseudomonadota</taxon>
        <taxon>Gammaproteobacteria</taxon>
        <taxon>Oceanospirillales</taxon>
        <taxon>Halomonadaceae</taxon>
        <taxon>Halomonas</taxon>
    </lineage>
</organism>
<gene>
    <name evidence="4" type="ORF">QLQ84_12855</name>
</gene>
<dbReference type="RefSeq" id="WP_282722154.1">
    <property type="nucleotide sequence ID" value="NZ_JASCQO010000038.1"/>
</dbReference>
<protein>
    <submittedName>
        <fullName evidence="4">Reverse transcriptase domain-containing protein</fullName>
    </submittedName>
</protein>
<dbReference type="PROSITE" id="PS50878">
    <property type="entry name" value="RT_POL"/>
    <property type="match status" value="1"/>
</dbReference>
<evidence type="ECO:0000313" key="5">
    <source>
        <dbReference type="Proteomes" id="UP001244242"/>
    </source>
</evidence>
<dbReference type="PANTHER" id="PTHR34047">
    <property type="entry name" value="NUCLEAR INTRON MATURASE 1, MITOCHONDRIAL-RELATED"/>
    <property type="match status" value="1"/>
</dbReference>
<dbReference type="InterPro" id="IPR043502">
    <property type="entry name" value="DNA/RNA_pol_sf"/>
</dbReference>
<name>A0ABT6VL19_9GAMM</name>
<dbReference type="InterPro" id="IPR000477">
    <property type="entry name" value="RT_dom"/>
</dbReference>
<keyword evidence="5" id="KW-1185">Reference proteome</keyword>
<dbReference type="Pfam" id="PF00078">
    <property type="entry name" value="RVT_1"/>
    <property type="match status" value="1"/>
</dbReference>
<evidence type="ECO:0000256" key="2">
    <source>
        <dbReference type="SAM" id="MobiDB-lite"/>
    </source>
</evidence>
<comment type="similarity">
    <text evidence="1">Belongs to the bacterial reverse transcriptase family.</text>
</comment>
<feature type="domain" description="Reverse transcriptase" evidence="3">
    <location>
        <begin position="91"/>
        <end position="341"/>
    </location>
</feature>
<keyword evidence="4" id="KW-0695">RNA-directed DNA polymerase</keyword>
<dbReference type="InterPro" id="IPR051083">
    <property type="entry name" value="GrpII_Intron_Splice-Mob/Def"/>
</dbReference>
<feature type="region of interest" description="Disordered" evidence="2">
    <location>
        <begin position="316"/>
        <end position="369"/>
    </location>
</feature>
<evidence type="ECO:0000256" key="1">
    <source>
        <dbReference type="ARBA" id="ARBA00034120"/>
    </source>
</evidence>
<comment type="caution">
    <text evidence="4">The sequence shown here is derived from an EMBL/GenBank/DDBJ whole genome shotgun (WGS) entry which is preliminary data.</text>
</comment>
<keyword evidence="4" id="KW-0548">Nucleotidyltransferase</keyword>
<dbReference type="SUPFAM" id="SSF56672">
    <property type="entry name" value="DNA/RNA polymerases"/>
    <property type="match status" value="1"/>
</dbReference>
<dbReference type="PANTHER" id="PTHR34047:SF8">
    <property type="entry name" value="PROTEIN YKFC"/>
    <property type="match status" value="1"/>
</dbReference>
<sequence length="379" mass="42507">MGKDLTEVRSPQRKLMPDIAGLDYRESTSLRGIATRARACRHHRFRNLYREINADLLRQCFRELNPKAAKGVGDVTYQDYAHDLEVRLTDLVARLKHKRYRARLVRRVMIPKGNGKERPLGIPALEDKLVQRAAAKLLGAIYEQDFIQSSYGYRPQRSAKAAIEDLTFNLQYGSYGYLVEADIQGFFDHLDHDWLIDMLKQRVDDKAFLGLIRKWLKAGILDIDGQIIHPEMGSPQGGIISPVLANIYLHYALDLWFEKVVKRRCRGRAFICRYADDFVCAFQYRADATAFYRVLPSRLAKFNLAIARTKRGSAASAFSSPATRKPPGSPSSASNFGGAGTGGASPKSSAARRRRNSRPPSSAYGTGSSKAVIYRVTSS</sequence>
<proteinExistence type="inferred from homology"/>
<dbReference type="CDD" id="cd01651">
    <property type="entry name" value="RT_G2_intron"/>
    <property type="match status" value="1"/>
</dbReference>